<proteinExistence type="predicted"/>
<name>A0A183TSB3_SCHSO</name>
<dbReference type="InterPro" id="IPR036483">
    <property type="entry name" value="PWI_dom_sf"/>
</dbReference>
<reference evidence="6" key="1">
    <citation type="submission" date="2016-06" db="UniProtKB">
        <authorList>
            <consortium name="WormBaseParasite"/>
        </authorList>
    </citation>
    <scope>IDENTIFICATION</scope>
</reference>
<organism evidence="6">
    <name type="scientific">Schistocephalus solidus</name>
    <name type="common">Tapeworm</name>
    <dbReference type="NCBI Taxonomy" id="70667"/>
    <lineage>
        <taxon>Eukaryota</taxon>
        <taxon>Metazoa</taxon>
        <taxon>Spiralia</taxon>
        <taxon>Lophotrochozoa</taxon>
        <taxon>Platyhelminthes</taxon>
        <taxon>Cestoda</taxon>
        <taxon>Eucestoda</taxon>
        <taxon>Diphyllobothriidea</taxon>
        <taxon>Diphyllobothriidae</taxon>
        <taxon>Schistocephalus</taxon>
    </lineage>
</organism>
<dbReference type="PROSITE" id="PS51025">
    <property type="entry name" value="PWI"/>
    <property type="match status" value="1"/>
</dbReference>
<dbReference type="Gene3D" id="1.20.1390.10">
    <property type="entry name" value="PWI domain"/>
    <property type="match status" value="2"/>
</dbReference>
<reference evidence="4 5" key="2">
    <citation type="submission" date="2018-11" db="EMBL/GenBank/DDBJ databases">
        <authorList>
            <consortium name="Pathogen Informatics"/>
        </authorList>
    </citation>
    <scope>NUCLEOTIDE SEQUENCE [LARGE SCALE GENOMIC DNA]</scope>
    <source>
        <strain evidence="4 5">NST_G2</strain>
    </source>
</reference>
<dbReference type="WBParaSite" id="SSLN_0002009001-mRNA-1">
    <property type="protein sequence ID" value="SSLN_0002009001-mRNA-1"/>
    <property type="gene ID" value="SSLN_0002009001"/>
</dbReference>
<evidence type="ECO:0000256" key="1">
    <source>
        <dbReference type="ARBA" id="ARBA00022664"/>
    </source>
</evidence>
<evidence type="ECO:0000256" key="2">
    <source>
        <dbReference type="SAM" id="MobiDB-lite"/>
    </source>
</evidence>
<evidence type="ECO:0000313" key="4">
    <source>
        <dbReference type="EMBL" id="VDM05747.1"/>
    </source>
</evidence>
<protein>
    <submittedName>
        <fullName evidence="6">PWI domain-containing protein</fullName>
    </submittedName>
</protein>
<keyword evidence="5" id="KW-1185">Reference proteome</keyword>
<gene>
    <name evidence="4" type="ORF">SSLN_LOCUS19361</name>
</gene>
<accession>A0A183TSB3</accession>
<dbReference type="OrthoDB" id="163257at2759"/>
<sequence length="124" mass="13992">MEFGDNLNKKVKRTKLTVESLRPSIVKRITELLTYEDNILSKYARIFISELWDLLLSAMATPVGVPAVFLEAKTSSCLKNRRRKRKCGLPLHVLIRSKNLRMAPRTDSSPVECGADRSTPPPPV</sequence>
<evidence type="ECO:0000259" key="3">
    <source>
        <dbReference type="PROSITE" id="PS51025"/>
    </source>
</evidence>
<feature type="region of interest" description="Disordered" evidence="2">
    <location>
        <begin position="103"/>
        <end position="124"/>
    </location>
</feature>
<dbReference type="SUPFAM" id="SSF101233">
    <property type="entry name" value="PWI domain"/>
    <property type="match status" value="1"/>
</dbReference>
<dbReference type="AlphaFoldDB" id="A0A183TSB3"/>
<evidence type="ECO:0000313" key="5">
    <source>
        <dbReference type="Proteomes" id="UP000275846"/>
    </source>
</evidence>
<feature type="domain" description="PWI" evidence="3">
    <location>
        <begin position="1"/>
        <end position="72"/>
    </location>
</feature>
<evidence type="ECO:0000313" key="6">
    <source>
        <dbReference type="WBParaSite" id="SSLN_0002009001-mRNA-1"/>
    </source>
</evidence>
<keyword evidence="1" id="KW-0507">mRNA processing</keyword>
<dbReference type="Proteomes" id="UP000275846">
    <property type="component" value="Unassembled WGS sequence"/>
</dbReference>
<dbReference type="STRING" id="70667.A0A183TSB3"/>
<dbReference type="InterPro" id="IPR002483">
    <property type="entry name" value="PWI_dom"/>
</dbReference>
<dbReference type="EMBL" id="UYSU01047201">
    <property type="protein sequence ID" value="VDM05747.1"/>
    <property type="molecule type" value="Genomic_DNA"/>
</dbReference>
<dbReference type="GO" id="GO:0006397">
    <property type="term" value="P:mRNA processing"/>
    <property type="evidence" value="ECO:0007669"/>
    <property type="project" value="UniProtKB-KW"/>
</dbReference>